<dbReference type="OrthoDB" id="3184331at2759"/>
<dbReference type="Gene3D" id="3.10.129.10">
    <property type="entry name" value="Hotdog Thioesterase"/>
    <property type="match status" value="2"/>
</dbReference>
<reference evidence="3 4" key="1">
    <citation type="submission" date="2016-07" db="EMBL/GenBank/DDBJ databases">
        <title>Pervasive Adenine N6-methylation of Active Genes in Fungi.</title>
        <authorList>
            <consortium name="DOE Joint Genome Institute"/>
            <person name="Mondo S.J."/>
            <person name="Dannebaum R.O."/>
            <person name="Kuo R.C."/>
            <person name="Labutti K."/>
            <person name="Haridas S."/>
            <person name="Kuo A."/>
            <person name="Salamov A."/>
            <person name="Ahrendt S.R."/>
            <person name="Lipzen A."/>
            <person name="Sullivan W."/>
            <person name="Andreopoulos W.B."/>
            <person name="Clum A."/>
            <person name="Lindquist E."/>
            <person name="Daum C."/>
            <person name="Ramamoorthy G.K."/>
            <person name="Gryganskyi A."/>
            <person name="Culley D."/>
            <person name="Magnuson J.K."/>
            <person name="James T.Y."/>
            <person name="O'Malley M.A."/>
            <person name="Stajich J.E."/>
            <person name="Spatafora J.W."/>
            <person name="Visel A."/>
            <person name="Grigoriev I.V."/>
        </authorList>
    </citation>
    <scope>NUCLEOTIDE SEQUENCE [LARGE SCALE GENOMIC DNA]</scope>
    <source>
        <strain evidence="3 4">62-1032</strain>
    </source>
</reference>
<evidence type="ECO:0000259" key="2">
    <source>
        <dbReference type="PROSITE" id="PS51770"/>
    </source>
</evidence>
<dbReference type="GO" id="GO:0006637">
    <property type="term" value="P:acyl-CoA metabolic process"/>
    <property type="evidence" value="ECO:0007669"/>
    <property type="project" value="TreeGrafter"/>
</dbReference>
<evidence type="ECO:0000313" key="4">
    <source>
        <dbReference type="Proteomes" id="UP000193467"/>
    </source>
</evidence>
<dbReference type="AlphaFoldDB" id="A0A1Y2G6D8"/>
<comment type="caution">
    <text evidence="3">The sequence shown here is derived from an EMBL/GenBank/DDBJ whole genome shotgun (WGS) entry which is preliminary data.</text>
</comment>
<gene>
    <name evidence="3" type="ORF">BCR35DRAFT_319970</name>
</gene>
<name>A0A1Y2G6D8_9BASI</name>
<dbReference type="STRING" id="106004.A0A1Y2G6D8"/>
<dbReference type="GO" id="GO:0005829">
    <property type="term" value="C:cytosol"/>
    <property type="evidence" value="ECO:0007669"/>
    <property type="project" value="TreeGrafter"/>
</dbReference>
<dbReference type="InterPro" id="IPR029069">
    <property type="entry name" value="HotDog_dom_sf"/>
</dbReference>
<dbReference type="SUPFAM" id="SSF54637">
    <property type="entry name" value="Thioesterase/thiol ester dehydrase-isomerase"/>
    <property type="match status" value="2"/>
</dbReference>
<evidence type="ECO:0000313" key="3">
    <source>
        <dbReference type="EMBL" id="ORY92619.1"/>
    </source>
</evidence>
<organism evidence="3 4">
    <name type="scientific">Leucosporidium creatinivorum</name>
    <dbReference type="NCBI Taxonomy" id="106004"/>
    <lineage>
        <taxon>Eukaryota</taxon>
        <taxon>Fungi</taxon>
        <taxon>Dikarya</taxon>
        <taxon>Basidiomycota</taxon>
        <taxon>Pucciniomycotina</taxon>
        <taxon>Microbotryomycetes</taxon>
        <taxon>Leucosporidiales</taxon>
        <taxon>Leucosporidium</taxon>
    </lineage>
</organism>
<dbReference type="InterPro" id="IPR006683">
    <property type="entry name" value="Thioestr_dom"/>
</dbReference>
<dbReference type="PANTHER" id="PTHR11049:SF16">
    <property type="entry name" value="PROTEIN VDLD"/>
    <property type="match status" value="1"/>
</dbReference>
<accession>A0A1Y2G6D8</accession>
<proteinExistence type="predicted"/>
<protein>
    <submittedName>
        <fullName evidence="3">HotDog domain-containing protein</fullName>
    </submittedName>
</protein>
<dbReference type="InterPro" id="IPR040170">
    <property type="entry name" value="Cytosol_ACT"/>
</dbReference>
<dbReference type="InParanoid" id="A0A1Y2G6D8"/>
<feature type="domain" description="HotDog ACOT-type" evidence="2">
    <location>
        <begin position="350"/>
        <end position="465"/>
    </location>
</feature>
<dbReference type="EMBL" id="MCGR01000001">
    <property type="protein sequence ID" value="ORY92619.1"/>
    <property type="molecule type" value="Genomic_DNA"/>
</dbReference>
<keyword evidence="4" id="KW-1185">Reference proteome</keyword>
<dbReference type="CDD" id="cd03442">
    <property type="entry name" value="BFIT_BACH"/>
    <property type="match status" value="2"/>
</dbReference>
<dbReference type="InterPro" id="IPR033120">
    <property type="entry name" value="HOTDOG_ACOT"/>
</dbReference>
<evidence type="ECO:0000256" key="1">
    <source>
        <dbReference type="ARBA" id="ARBA00022801"/>
    </source>
</evidence>
<dbReference type="Pfam" id="PF03061">
    <property type="entry name" value="4HBT"/>
    <property type="match status" value="2"/>
</dbReference>
<sequence>MSSPLSDHRSLVVPAIVGAVGASALVGALAYNRQPPTQAATAPRKVKPVSGSSVSYRCKISPEYCDEHGRVYGGELLKLIDVSAGIVAAKHAGGPCLTISADRVIFLQEIKVGDVVQLSAAVNRAWGSSMEIGVRVMREQPHSPLGHQTYCCHAYLTFVAKHVPPPTPSLLSSLSYTLYLRTPPKPVRFQVPELAPKSTLETKRFLLAGRRRAHRIQRAKKSDALLATFREEIFRLEAEINAEAAAQGGDESEDNIAALQQEMIVEAYMRQDPDVHVEGEFVVASIEGFMEPVKVPLADVKKASATRGHGGYRKLSLPSNEDVEKAAGRRLASTEGRVGVANSEAPLAMKDTLVVGLWIVRPQHANSKQVLFGGTLMRWIEEMSSIAARRVLPSCSWSSAAIDSLTFKSAVLPGEVCYVRACVVRVWDSSVEVFALAMAEDRNSPNPTVRLVSESFFTLVAIDPVSGRPLKGALRHVQVPDGPAREIADGAAKRREERLQDKRILQRVYA</sequence>
<keyword evidence="1" id="KW-0378">Hydrolase</keyword>
<dbReference type="PANTHER" id="PTHR11049">
    <property type="entry name" value="ACYL COENZYME A THIOESTER HYDROLASE"/>
    <property type="match status" value="1"/>
</dbReference>
<dbReference type="Proteomes" id="UP000193467">
    <property type="component" value="Unassembled WGS sequence"/>
</dbReference>
<feature type="domain" description="HotDog ACOT-type" evidence="2">
    <location>
        <begin position="50"/>
        <end position="164"/>
    </location>
</feature>
<dbReference type="PROSITE" id="PS51770">
    <property type="entry name" value="HOTDOG_ACOT"/>
    <property type="match status" value="2"/>
</dbReference>
<dbReference type="GO" id="GO:0052816">
    <property type="term" value="F:long-chain fatty acyl-CoA hydrolase activity"/>
    <property type="evidence" value="ECO:0007669"/>
    <property type="project" value="TreeGrafter"/>
</dbReference>